<feature type="chain" id="PRO_5028437405" evidence="1">
    <location>
        <begin position="22"/>
        <end position="134"/>
    </location>
</feature>
<accession>A0A7C4PYV5</accession>
<protein>
    <submittedName>
        <fullName evidence="2">Uncharacterized protein</fullName>
    </submittedName>
</protein>
<dbReference type="PROSITE" id="PS51257">
    <property type="entry name" value="PROKAR_LIPOPROTEIN"/>
    <property type="match status" value="1"/>
</dbReference>
<feature type="signal peptide" evidence="1">
    <location>
        <begin position="1"/>
        <end position="21"/>
    </location>
</feature>
<keyword evidence="1" id="KW-0732">Signal</keyword>
<evidence type="ECO:0000256" key="1">
    <source>
        <dbReference type="SAM" id="SignalP"/>
    </source>
</evidence>
<organism evidence="2">
    <name type="scientific">Bellilinea caldifistulae</name>
    <dbReference type="NCBI Taxonomy" id="360411"/>
    <lineage>
        <taxon>Bacteria</taxon>
        <taxon>Bacillati</taxon>
        <taxon>Chloroflexota</taxon>
        <taxon>Anaerolineae</taxon>
        <taxon>Anaerolineales</taxon>
        <taxon>Anaerolineaceae</taxon>
        <taxon>Bellilinea</taxon>
    </lineage>
</organism>
<reference evidence="2" key="1">
    <citation type="journal article" date="2020" name="mSystems">
        <title>Genome- and Community-Level Interaction Insights into Carbon Utilization and Element Cycling Functions of Hydrothermarchaeota in Hydrothermal Sediment.</title>
        <authorList>
            <person name="Zhou Z."/>
            <person name="Liu Y."/>
            <person name="Xu W."/>
            <person name="Pan J."/>
            <person name="Luo Z.H."/>
            <person name="Li M."/>
        </authorList>
    </citation>
    <scope>NUCLEOTIDE SEQUENCE [LARGE SCALE GENOMIC DNA]</scope>
    <source>
        <strain evidence="2">SpSt-556</strain>
    </source>
</reference>
<comment type="caution">
    <text evidence="2">The sequence shown here is derived from an EMBL/GenBank/DDBJ whole genome shotgun (WGS) entry which is preliminary data.</text>
</comment>
<name>A0A7C4PYV5_9CHLR</name>
<evidence type="ECO:0000313" key="2">
    <source>
        <dbReference type="EMBL" id="HGS88405.1"/>
    </source>
</evidence>
<proteinExistence type="predicted"/>
<dbReference type="EMBL" id="DSXR01000127">
    <property type="protein sequence ID" value="HGS88405.1"/>
    <property type="molecule type" value="Genomic_DNA"/>
</dbReference>
<dbReference type="AlphaFoldDB" id="A0A7C4PYV5"/>
<gene>
    <name evidence="2" type="ORF">ENT17_12440</name>
</gene>
<sequence length="134" mass="14921">MVRRKWLIFLGLLMLVLSTVACEFSASTANIGDAWLSDSEDGGTRVTTFAQDAVFYAFVDLKNAPEDTTLKAVWIAVDAEGVDPNFVINETEFTSGSNVVTFNLSNNNLWPVGKYRVEIYLNGKLDKTLDFEVR</sequence>